<dbReference type="InterPro" id="IPR006671">
    <property type="entry name" value="Cyclin_N"/>
</dbReference>
<dbReference type="SUPFAM" id="SSF47954">
    <property type="entry name" value="Cyclin-like"/>
    <property type="match status" value="1"/>
</dbReference>
<dbReference type="Gene3D" id="1.10.472.10">
    <property type="entry name" value="Cyclin-like"/>
    <property type="match status" value="1"/>
</dbReference>
<accession>A0AAD2PXF9</accession>
<dbReference type="EMBL" id="CAKOGP040002269">
    <property type="protein sequence ID" value="CAJ1966252.1"/>
    <property type="molecule type" value="Genomic_DNA"/>
</dbReference>
<dbReference type="CDD" id="cd00043">
    <property type="entry name" value="CYCLIN_SF"/>
    <property type="match status" value="1"/>
</dbReference>
<comment type="caution">
    <text evidence="3">The sequence shown here is derived from an EMBL/GenBank/DDBJ whole genome shotgun (WGS) entry which is preliminary data.</text>
</comment>
<feature type="region of interest" description="Disordered" evidence="1">
    <location>
        <begin position="294"/>
        <end position="325"/>
    </location>
</feature>
<dbReference type="Pfam" id="PF00134">
    <property type="entry name" value="Cyclin_N"/>
    <property type="match status" value="1"/>
</dbReference>
<feature type="compositionally biased region" description="Acidic residues" evidence="1">
    <location>
        <begin position="315"/>
        <end position="325"/>
    </location>
</feature>
<protein>
    <recommendedName>
        <fullName evidence="2">Cyclin N-terminal domain-containing protein</fullName>
    </recommendedName>
</protein>
<sequence>MTSMAKPSLANMPSDRKRKAPIIMVGSQSRTTNKLSRSDKLAKLLAVEEMAAFRRRRRRSFQVSEVLDQAGMKLWRQRVVQWFFDVVDHFELPRDVVYVASVILDCYTTDYTIDSVISSSHYREVSIASIFLAAKTLKPSRMPMESLLQTVGKTSGKMTLPQAMEAVRRVVSALDWTYPILVPSVFVKQLFGMAAPFFPAGQSMSLPLEHMLYLTELAVLGDLSSSRSFASDIALAALLQTLNPKTGPADCCLTQESFQLSTEKLGSELNLDCSNNETIQFLCQEMAGIHAQSLGSISSHQEPKSTPSKPTPVLIEEDSEQETSFEETIFEEKNQVESSMCRSPAKRIRTI</sequence>
<gene>
    <name evidence="3" type="ORF">CYCCA115_LOCUS21835</name>
</gene>
<feature type="compositionally biased region" description="Polar residues" evidence="1">
    <location>
        <begin position="294"/>
        <end position="308"/>
    </location>
</feature>
<feature type="domain" description="Cyclin N-terminal" evidence="2">
    <location>
        <begin position="62"/>
        <end position="176"/>
    </location>
</feature>
<dbReference type="InterPro" id="IPR036915">
    <property type="entry name" value="Cyclin-like_sf"/>
</dbReference>
<evidence type="ECO:0000256" key="1">
    <source>
        <dbReference type="SAM" id="MobiDB-lite"/>
    </source>
</evidence>
<dbReference type="Proteomes" id="UP001295423">
    <property type="component" value="Unassembled WGS sequence"/>
</dbReference>
<keyword evidence="4" id="KW-1185">Reference proteome</keyword>
<name>A0AAD2PXF9_9STRA</name>
<evidence type="ECO:0000313" key="3">
    <source>
        <dbReference type="EMBL" id="CAJ1966252.1"/>
    </source>
</evidence>
<organism evidence="3 4">
    <name type="scientific">Cylindrotheca closterium</name>
    <dbReference type="NCBI Taxonomy" id="2856"/>
    <lineage>
        <taxon>Eukaryota</taxon>
        <taxon>Sar</taxon>
        <taxon>Stramenopiles</taxon>
        <taxon>Ochrophyta</taxon>
        <taxon>Bacillariophyta</taxon>
        <taxon>Bacillariophyceae</taxon>
        <taxon>Bacillariophycidae</taxon>
        <taxon>Bacillariales</taxon>
        <taxon>Bacillariaceae</taxon>
        <taxon>Cylindrotheca</taxon>
    </lineage>
</organism>
<reference evidence="3" key="1">
    <citation type="submission" date="2023-08" db="EMBL/GenBank/DDBJ databases">
        <authorList>
            <person name="Audoor S."/>
            <person name="Bilcke G."/>
        </authorList>
    </citation>
    <scope>NUCLEOTIDE SEQUENCE</scope>
</reference>
<evidence type="ECO:0000259" key="2">
    <source>
        <dbReference type="Pfam" id="PF00134"/>
    </source>
</evidence>
<proteinExistence type="predicted"/>
<evidence type="ECO:0000313" key="4">
    <source>
        <dbReference type="Proteomes" id="UP001295423"/>
    </source>
</evidence>
<dbReference type="AlphaFoldDB" id="A0AAD2PXF9"/>